<evidence type="ECO:0000313" key="1">
    <source>
        <dbReference type="EMBL" id="KIX00114.1"/>
    </source>
</evidence>
<dbReference type="GeneID" id="25298322"/>
<gene>
    <name evidence="1" type="ORF">Z518_10251</name>
</gene>
<organism evidence="1 2">
    <name type="scientific">Rhinocladiella mackenziei CBS 650.93</name>
    <dbReference type="NCBI Taxonomy" id="1442369"/>
    <lineage>
        <taxon>Eukaryota</taxon>
        <taxon>Fungi</taxon>
        <taxon>Dikarya</taxon>
        <taxon>Ascomycota</taxon>
        <taxon>Pezizomycotina</taxon>
        <taxon>Eurotiomycetes</taxon>
        <taxon>Chaetothyriomycetidae</taxon>
        <taxon>Chaetothyriales</taxon>
        <taxon>Herpotrichiellaceae</taxon>
        <taxon>Rhinocladiella</taxon>
    </lineage>
</organism>
<evidence type="ECO:0000313" key="2">
    <source>
        <dbReference type="Proteomes" id="UP000053617"/>
    </source>
</evidence>
<dbReference type="VEuPathDB" id="FungiDB:Z518_10251"/>
<sequence>MSAGRAHLYIYLRGVREQVLQNESVCCERQATNCSTVGAFDAAIQNGSNQTIQDHYPNKKCCYGYNKKRHFQAIEMGAEAIICDDESTDSGPQKLVLDSSTASRESYEKGIKTTVDAAYHQIQSPNQISRSNGSDEHVNDFVQINSLEKGYKFKIIKIYGGINKDLVHKAF</sequence>
<dbReference type="RefSeq" id="XP_013267250.1">
    <property type="nucleotide sequence ID" value="XM_013411796.1"/>
</dbReference>
<dbReference type="Proteomes" id="UP000053617">
    <property type="component" value="Unassembled WGS sequence"/>
</dbReference>
<keyword evidence="2" id="KW-1185">Reference proteome</keyword>
<proteinExistence type="predicted"/>
<protein>
    <submittedName>
        <fullName evidence="1">Uncharacterized protein</fullName>
    </submittedName>
</protein>
<accession>A0A0D2I2X0</accession>
<dbReference type="EMBL" id="KN847483">
    <property type="protein sequence ID" value="KIX00114.1"/>
    <property type="molecule type" value="Genomic_DNA"/>
</dbReference>
<name>A0A0D2I2X0_9EURO</name>
<dbReference type="AlphaFoldDB" id="A0A0D2I2X0"/>
<dbReference type="STRING" id="1442369.A0A0D2I2X0"/>
<dbReference type="HOGENOM" id="CLU_1563738_0_0_1"/>
<reference evidence="1 2" key="1">
    <citation type="submission" date="2015-01" db="EMBL/GenBank/DDBJ databases">
        <title>The Genome Sequence of Rhinocladiella mackenzie CBS 650.93.</title>
        <authorList>
            <consortium name="The Broad Institute Genomics Platform"/>
            <person name="Cuomo C."/>
            <person name="de Hoog S."/>
            <person name="Gorbushina A."/>
            <person name="Stielow B."/>
            <person name="Teixiera M."/>
            <person name="Abouelleil A."/>
            <person name="Chapman S.B."/>
            <person name="Priest M."/>
            <person name="Young S.K."/>
            <person name="Wortman J."/>
            <person name="Nusbaum C."/>
            <person name="Birren B."/>
        </authorList>
    </citation>
    <scope>NUCLEOTIDE SEQUENCE [LARGE SCALE GENOMIC DNA]</scope>
    <source>
        <strain evidence="1 2">CBS 650.93</strain>
    </source>
</reference>